<evidence type="ECO:0000313" key="2">
    <source>
        <dbReference type="Proteomes" id="UP000246714"/>
    </source>
</evidence>
<proteinExistence type="predicted"/>
<protein>
    <submittedName>
        <fullName evidence="1">Uncharacterized protein</fullName>
    </submittedName>
</protein>
<sequence length="58" mass="7378">MLSEKAKEARRVYQQQWRDKNREHVREYSRKWREENQEKQEAAINRYWERKANELIAN</sequence>
<dbReference type="EMBL" id="MH341452">
    <property type="protein sequence ID" value="AWN07929.1"/>
    <property type="molecule type" value="Genomic_DNA"/>
</dbReference>
<keyword evidence="2" id="KW-1185">Reference proteome</keyword>
<evidence type="ECO:0000313" key="1">
    <source>
        <dbReference type="EMBL" id="AWN07929.1"/>
    </source>
</evidence>
<reference evidence="1 2" key="1">
    <citation type="submission" date="2018-05" db="EMBL/GenBank/DDBJ databases">
        <title>Genome sequences of 3 Listeria phages newly induced from lysogenic isolates of Listeria monocytogenes from food and food processing environment.</title>
        <authorList>
            <person name="Vu H.T.K."/>
            <person name="Stasiewicz M.J."/>
            <person name="Benjakul S."/>
            <person name="Vongkamjan K."/>
        </authorList>
    </citation>
    <scope>NUCLEOTIDE SEQUENCE [LARGE SCALE GENOMIC DNA]</scope>
</reference>
<organism evidence="1 2">
    <name type="scientific">Listeria phage PSU-VKH-LP040</name>
    <dbReference type="NCBI Taxonomy" id="2202247"/>
    <lineage>
        <taxon>Viruses</taxon>
        <taxon>Duplodnaviria</taxon>
        <taxon>Heunggongvirae</taxon>
        <taxon>Uroviricota</taxon>
        <taxon>Caudoviricetes</taxon>
        <taxon>Aquingentivirus</taxon>
        <taxon>Aquingentivirus LP040</taxon>
    </lineage>
</organism>
<accession>A0A2U8UUY0</accession>
<name>A0A2U8UUY0_9CAUD</name>
<dbReference type="Proteomes" id="UP000246714">
    <property type="component" value="Segment"/>
</dbReference>